<dbReference type="PANTHER" id="PTHR33112">
    <property type="entry name" value="DOMAIN PROTEIN, PUTATIVE-RELATED"/>
    <property type="match status" value="1"/>
</dbReference>
<dbReference type="Proteomes" id="UP000184330">
    <property type="component" value="Unassembled WGS sequence"/>
</dbReference>
<evidence type="ECO:0000313" key="3">
    <source>
        <dbReference type="Proteomes" id="UP000184330"/>
    </source>
</evidence>
<proteinExistence type="predicted"/>
<dbReference type="STRING" id="576137.A0A1L7WF74"/>
<reference evidence="2 3" key="1">
    <citation type="submission" date="2016-03" db="EMBL/GenBank/DDBJ databases">
        <authorList>
            <person name="Ploux O."/>
        </authorList>
    </citation>
    <scope>NUCLEOTIDE SEQUENCE [LARGE SCALE GENOMIC DNA]</scope>
    <source>
        <strain evidence="2 3">UAMH 11012</strain>
    </source>
</reference>
<dbReference type="OrthoDB" id="3563239at2759"/>
<protein>
    <recommendedName>
        <fullName evidence="1">Heterokaryon incompatibility domain-containing protein</fullName>
    </recommendedName>
</protein>
<evidence type="ECO:0000259" key="1">
    <source>
        <dbReference type="Pfam" id="PF06985"/>
    </source>
</evidence>
<dbReference type="InterPro" id="IPR010730">
    <property type="entry name" value="HET"/>
</dbReference>
<gene>
    <name evidence="2" type="ORF">PAC_01303</name>
</gene>
<dbReference type="Pfam" id="PF06985">
    <property type="entry name" value="HET"/>
    <property type="match status" value="1"/>
</dbReference>
<accession>A0A1L7WF74</accession>
<feature type="domain" description="Heterokaryon incompatibility" evidence="1">
    <location>
        <begin position="230"/>
        <end position="386"/>
    </location>
</feature>
<sequence>MSRAGYHTDDWTDSRATCMRTAGVARKPTASSLTSPFNIIARTHTMSKLCLTCSALGIKPEDASTIENHDSIVLHDTFFQNLGGRIDAPRETASRRPCHLCTLLLWSLDHAVKGSGELPTGPFRLELILGEKPSLSISCSNVRGCPLPISFEDSEEIYDAEVGLTADSHQVFATIESWVKECEGHQQCRSSMDPLLPISAESWLPTRVIDVGDANQAPKLCETSGLFDRYITLSHRWTDSTANSSTTLSNFEKRKISIDVSELSLTFQDAISATQRLGVQYLWIDSLCIIQDLQEDWARESQNMMAIYELAWLNISAVGSDDQHGRLFMPRNLIMHRAQALPGGLRTLTKIPKAGTGRPWIRISPEMAARATLDSFMDRRGWILQERTLSRRTVYFGKDEIFWECSSLIASERIPWGFSEDAGLSNLKFNSHNGVPRLGNNAEKMVRSYPSDSPADDHGDTLYYASKNLPYYTYWLKLVENFSAKDLTRPSDKLPAISGVAQALHKSRLSGETFDVAYSQGLWREDVAHSLLWYPINGEHHDIPDVCSYSWASCSGPVKFVSSTVTAYSDSTMGMRVRSLADASVFSLPTCEGGPLHIRGQVKRGYLMKNAAPEGYRWTLVFNNRAVPDRQGRIIQLDDFRRSKMDALRRGTYLNIACLKLVLTHGVKNLRPRELGLILRPRSLDGPNDAYSRECTRIGIYESPAWGGEKEVLDLY</sequence>
<organism evidence="2 3">
    <name type="scientific">Phialocephala subalpina</name>
    <dbReference type="NCBI Taxonomy" id="576137"/>
    <lineage>
        <taxon>Eukaryota</taxon>
        <taxon>Fungi</taxon>
        <taxon>Dikarya</taxon>
        <taxon>Ascomycota</taxon>
        <taxon>Pezizomycotina</taxon>
        <taxon>Leotiomycetes</taxon>
        <taxon>Helotiales</taxon>
        <taxon>Mollisiaceae</taxon>
        <taxon>Phialocephala</taxon>
        <taxon>Phialocephala fortinii species complex</taxon>
    </lineage>
</organism>
<dbReference type="PANTHER" id="PTHR33112:SF10">
    <property type="entry name" value="TOL"/>
    <property type="match status" value="1"/>
</dbReference>
<evidence type="ECO:0000313" key="2">
    <source>
        <dbReference type="EMBL" id="CZR51427.1"/>
    </source>
</evidence>
<name>A0A1L7WF74_9HELO</name>
<dbReference type="AlphaFoldDB" id="A0A1L7WF74"/>
<keyword evidence="3" id="KW-1185">Reference proteome</keyword>
<dbReference type="EMBL" id="FJOG01000002">
    <property type="protein sequence ID" value="CZR51427.1"/>
    <property type="molecule type" value="Genomic_DNA"/>
</dbReference>